<protein>
    <submittedName>
        <fullName evidence="2">Uncharacterized protein</fullName>
    </submittedName>
</protein>
<keyword evidence="1" id="KW-0812">Transmembrane</keyword>
<dbReference type="Proteomes" id="UP001483898">
    <property type="component" value="Chromosome"/>
</dbReference>
<sequence length="43" mass="5476">MWTITLENLDRFVKEQIPKKYEWFIICLLFGSFFKFFFLFLKF</sequence>
<dbReference type="EMBL" id="CP128414">
    <property type="protein sequence ID" value="WZX02129.1"/>
    <property type="molecule type" value="Genomic_DNA"/>
</dbReference>
<dbReference type="RefSeq" id="WP_414757148.1">
    <property type="nucleotide sequence ID" value="NZ_JBLJXA010000186.1"/>
</dbReference>
<organism evidence="2 3">
    <name type="scientific">Candidatus Phytoplasma asteris</name>
    <dbReference type="NCBI Taxonomy" id="85620"/>
    <lineage>
        <taxon>Bacteria</taxon>
        <taxon>Bacillati</taxon>
        <taxon>Mycoplasmatota</taxon>
        <taxon>Mollicutes</taxon>
        <taxon>Acholeplasmatales</taxon>
        <taxon>Acholeplasmataceae</taxon>
        <taxon>Candidatus Phytoplasma</taxon>
        <taxon>16SrI (Aster yellows group)</taxon>
    </lineage>
</organism>
<evidence type="ECO:0000256" key="1">
    <source>
        <dbReference type="SAM" id="Phobius"/>
    </source>
</evidence>
<accession>A0ABZ3CCD8</accession>
<keyword evidence="1" id="KW-1133">Transmembrane helix</keyword>
<reference evidence="2" key="1">
    <citation type="submission" date="2023-06" db="EMBL/GenBank/DDBJ databases">
        <title>Complete Genome of Candidatus Phytoplasma asteris M8.</title>
        <authorList>
            <person name="Toth R."/>
            <person name="Ilic A.-M."/>
            <person name="Huettel B."/>
            <person name="Duduk B."/>
            <person name="Kube M."/>
        </authorList>
    </citation>
    <scope>NUCLEOTIDE SEQUENCE [LARGE SCALE GENOMIC DNA]</scope>
    <source>
        <strain evidence="2">M8</strain>
    </source>
</reference>
<feature type="transmembrane region" description="Helical" evidence="1">
    <location>
        <begin position="21"/>
        <end position="41"/>
    </location>
</feature>
<evidence type="ECO:0000313" key="2">
    <source>
        <dbReference type="EMBL" id="WZX02129.1"/>
    </source>
</evidence>
<keyword evidence="1" id="KW-0472">Membrane</keyword>
<name>A0ABZ3CCD8_9MOLU</name>
<evidence type="ECO:0000313" key="3">
    <source>
        <dbReference type="Proteomes" id="UP001483898"/>
    </source>
</evidence>
<gene>
    <name evidence="2" type="ORF">QN326_00940</name>
</gene>
<proteinExistence type="predicted"/>
<keyword evidence="3" id="KW-1185">Reference proteome</keyword>